<dbReference type="PRINTS" id="PR00081">
    <property type="entry name" value="GDHRDH"/>
</dbReference>
<sequence length="445" mass="48702">MHIVVTNRGNIIRYPILRLLKAFTNGGALADIDQSISRCNEFAGSLNSSSLTATSHSNSTIRSTNEKSISMPSFAPEFPYEPYAEDHKSPQGPGDARPTALQIVKDCNASGKLKGKTVLITGTSSGIGVDTAKALYETGAQLFLSARDIPKLEKVIDDIVSNSTSRDKNYPRPEALEIHLDSLESVRKGAEEFLKRSSQLNILINNAGVMACPQSKTKDGFELQIGTNHFAHFLLFQLLKPVLLSSSTPSFNSRVINVSSAGHRRGGFIFDDYNFNKPGSYEKWRSYAQSKSANIYMASSIERHYGSKGLHGLSLHPGGINTELGRHLSEDDYKAMGVDKLINMWKSPEQGAATTVWATVSDHFEGKVSAFERSEDFSIPVNLVMDMRLPPVNGGRYLAECGECGPMPENAGLAAPGYASHVYDEESEERLWKLSYEAVGLPVED</sequence>
<dbReference type="InterPro" id="IPR036291">
    <property type="entry name" value="NAD(P)-bd_dom_sf"/>
</dbReference>
<dbReference type="InterPro" id="IPR002347">
    <property type="entry name" value="SDR_fam"/>
</dbReference>
<comment type="caution">
    <text evidence="5">The sequence shown here is derived from an EMBL/GenBank/DDBJ whole genome shotgun (WGS) entry which is preliminary data.</text>
</comment>
<evidence type="ECO:0000313" key="6">
    <source>
        <dbReference type="Proteomes" id="UP000073492"/>
    </source>
</evidence>
<dbReference type="Proteomes" id="UP000073492">
    <property type="component" value="Unassembled WGS sequence"/>
</dbReference>
<keyword evidence="2" id="KW-0560">Oxidoreductase</keyword>
<dbReference type="EMBL" id="LFZO01000911">
    <property type="protein sequence ID" value="KXS95111.1"/>
    <property type="molecule type" value="Genomic_DNA"/>
</dbReference>
<feature type="compositionally biased region" description="Low complexity" evidence="4">
    <location>
        <begin position="48"/>
        <end position="60"/>
    </location>
</feature>
<dbReference type="Pfam" id="PF00106">
    <property type="entry name" value="adh_short"/>
    <property type="match status" value="1"/>
</dbReference>
<keyword evidence="6" id="KW-1185">Reference proteome</keyword>
<dbReference type="PANTHER" id="PTHR24320:SF272">
    <property type="entry name" value="NAD(P)-BINDING ROSSMANN-FOLD SUPERFAMILY PROTEIN"/>
    <property type="match status" value="1"/>
</dbReference>
<reference evidence="5 6" key="1">
    <citation type="submission" date="2015-07" db="EMBL/GenBank/DDBJ databases">
        <title>Comparative genomics of the Sigatoka disease complex on banana suggests a link between parallel evolutionary changes in Pseudocercospora fijiensis and Pseudocercospora eumusae and increased virulence on the banana host.</title>
        <authorList>
            <person name="Chang T.-C."/>
            <person name="Salvucci A."/>
            <person name="Crous P.W."/>
            <person name="Stergiopoulos I."/>
        </authorList>
    </citation>
    <scope>NUCLEOTIDE SEQUENCE [LARGE SCALE GENOMIC DNA]</scope>
    <source>
        <strain evidence="5 6">CBS 116634</strain>
    </source>
</reference>
<feature type="region of interest" description="Disordered" evidence="4">
    <location>
        <begin position="48"/>
        <end position="72"/>
    </location>
</feature>
<comment type="similarity">
    <text evidence="1 3">Belongs to the short-chain dehydrogenases/reductases (SDR) family.</text>
</comment>
<dbReference type="STRING" id="113226.A0A139GY58"/>
<evidence type="ECO:0000256" key="3">
    <source>
        <dbReference type="RuleBase" id="RU000363"/>
    </source>
</evidence>
<dbReference type="SUPFAM" id="SSF51735">
    <property type="entry name" value="NAD(P)-binding Rossmann-fold domains"/>
    <property type="match status" value="1"/>
</dbReference>
<feature type="compositionally biased region" description="Polar residues" evidence="4">
    <location>
        <begin position="61"/>
        <end position="71"/>
    </location>
</feature>
<evidence type="ECO:0000256" key="4">
    <source>
        <dbReference type="SAM" id="MobiDB-lite"/>
    </source>
</evidence>
<gene>
    <name evidence="5" type="ORF">AC579_3006</name>
</gene>
<evidence type="ECO:0000313" key="5">
    <source>
        <dbReference type="EMBL" id="KXS95111.1"/>
    </source>
</evidence>
<dbReference type="PANTHER" id="PTHR24320">
    <property type="entry name" value="RETINOL DEHYDROGENASE"/>
    <property type="match status" value="1"/>
</dbReference>
<evidence type="ECO:0000256" key="1">
    <source>
        <dbReference type="ARBA" id="ARBA00006484"/>
    </source>
</evidence>
<protein>
    <submittedName>
        <fullName evidence="5">Uncharacterized protein</fullName>
    </submittedName>
</protein>
<dbReference type="PRINTS" id="PR00080">
    <property type="entry name" value="SDRFAMILY"/>
</dbReference>
<name>A0A139GY58_9PEZI</name>
<dbReference type="OrthoDB" id="191139at2759"/>
<organism evidence="5 6">
    <name type="scientific">Pseudocercospora musae</name>
    <dbReference type="NCBI Taxonomy" id="113226"/>
    <lineage>
        <taxon>Eukaryota</taxon>
        <taxon>Fungi</taxon>
        <taxon>Dikarya</taxon>
        <taxon>Ascomycota</taxon>
        <taxon>Pezizomycotina</taxon>
        <taxon>Dothideomycetes</taxon>
        <taxon>Dothideomycetidae</taxon>
        <taxon>Mycosphaerellales</taxon>
        <taxon>Mycosphaerellaceae</taxon>
        <taxon>Pseudocercospora</taxon>
    </lineage>
</organism>
<dbReference type="GO" id="GO:0016491">
    <property type="term" value="F:oxidoreductase activity"/>
    <property type="evidence" value="ECO:0007669"/>
    <property type="project" value="UniProtKB-KW"/>
</dbReference>
<proteinExistence type="inferred from homology"/>
<accession>A0A139GY58</accession>
<dbReference type="Gene3D" id="3.40.50.720">
    <property type="entry name" value="NAD(P)-binding Rossmann-like Domain"/>
    <property type="match status" value="1"/>
</dbReference>
<dbReference type="AlphaFoldDB" id="A0A139GY58"/>
<evidence type="ECO:0000256" key="2">
    <source>
        <dbReference type="ARBA" id="ARBA00023002"/>
    </source>
</evidence>